<dbReference type="SUPFAM" id="SSF57903">
    <property type="entry name" value="FYVE/PHD zinc finger"/>
    <property type="match status" value="1"/>
</dbReference>
<dbReference type="EMBL" id="JAUNZN010000010">
    <property type="protein sequence ID" value="KAK4815083.1"/>
    <property type="molecule type" value="Genomic_DNA"/>
</dbReference>
<dbReference type="PANTHER" id="PTHR12420:SF47">
    <property type="entry name" value="PHD FINGER PROTEIN 7"/>
    <property type="match status" value="1"/>
</dbReference>
<reference evidence="3 4" key="1">
    <citation type="journal article" date="2023" name="J. Hered.">
        <title>Chromosome-level genome of the wood stork (Mycteria americana) provides insight into avian chromosome evolution.</title>
        <authorList>
            <person name="Flamio R. Jr."/>
            <person name="Ramstad K.M."/>
        </authorList>
    </citation>
    <scope>NUCLEOTIDE SEQUENCE [LARGE SCALE GENOMIC DNA]</scope>
    <source>
        <strain evidence="3">JAX WOST 10</strain>
    </source>
</reference>
<feature type="domain" description="PHF7/G2E3-like PHD zinc finger" evidence="2">
    <location>
        <begin position="264"/>
        <end position="330"/>
    </location>
</feature>
<proteinExistence type="predicted"/>
<dbReference type="InterPro" id="IPR013083">
    <property type="entry name" value="Znf_RING/FYVE/PHD"/>
</dbReference>
<dbReference type="Gene3D" id="3.30.40.10">
    <property type="entry name" value="Zinc/RING finger domain, C3HC4 (zinc finger)"/>
    <property type="match status" value="1"/>
</dbReference>
<evidence type="ECO:0000313" key="3">
    <source>
        <dbReference type="EMBL" id="KAK4815083.1"/>
    </source>
</evidence>
<comment type="caution">
    <text evidence="3">The sequence shown here is derived from an EMBL/GenBank/DDBJ whole genome shotgun (WGS) entry which is preliminary data.</text>
</comment>
<organism evidence="3 4">
    <name type="scientific">Mycteria americana</name>
    <name type="common">Wood stork</name>
    <dbReference type="NCBI Taxonomy" id="33587"/>
    <lineage>
        <taxon>Eukaryota</taxon>
        <taxon>Metazoa</taxon>
        <taxon>Chordata</taxon>
        <taxon>Craniata</taxon>
        <taxon>Vertebrata</taxon>
        <taxon>Euteleostomi</taxon>
        <taxon>Archelosauria</taxon>
        <taxon>Archosauria</taxon>
        <taxon>Dinosauria</taxon>
        <taxon>Saurischia</taxon>
        <taxon>Theropoda</taxon>
        <taxon>Coelurosauria</taxon>
        <taxon>Aves</taxon>
        <taxon>Neognathae</taxon>
        <taxon>Neoaves</taxon>
        <taxon>Aequornithes</taxon>
        <taxon>Ciconiiformes</taxon>
        <taxon>Ciconiidae</taxon>
        <taxon>Mycteria</taxon>
    </lineage>
</organism>
<feature type="region of interest" description="Disordered" evidence="1">
    <location>
        <begin position="64"/>
        <end position="87"/>
    </location>
</feature>
<protein>
    <recommendedName>
        <fullName evidence="2">PHF7/G2E3-like PHD zinc finger domain-containing protein</fullName>
    </recommendedName>
</protein>
<dbReference type="InterPro" id="IPR059102">
    <property type="entry name" value="PHD_PHF7/G2E3-like"/>
</dbReference>
<feature type="non-terminal residue" evidence="3">
    <location>
        <position position="386"/>
    </location>
</feature>
<evidence type="ECO:0000313" key="4">
    <source>
        <dbReference type="Proteomes" id="UP001333110"/>
    </source>
</evidence>
<dbReference type="InterPro" id="IPR011011">
    <property type="entry name" value="Znf_FYVE_PHD"/>
</dbReference>
<dbReference type="Proteomes" id="UP001333110">
    <property type="component" value="Unassembled WGS sequence"/>
</dbReference>
<dbReference type="Pfam" id="PF26054">
    <property type="entry name" value="PHD_G2E3"/>
    <property type="match status" value="1"/>
</dbReference>
<accession>A0AAN7MSD4</accession>
<name>A0AAN7MSD4_MYCAM</name>
<dbReference type="GO" id="GO:0005634">
    <property type="term" value="C:nucleus"/>
    <property type="evidence" value="ECO:0007669"/>
    <property type="project" value="TreeGrafter"/>
</dbReference>
<dbReference type="PANTHER" id="PTHR12420">
    <property type="entry name" value="PHD FINGER PROTEIN"/>
    <property type="match status" value="1"/>
</dbReference>
<sequence length="386" mass="41712">MVLGAKPGVQHPQMLALTPVHQHNKVKLISALSPPRCHRGRTQHFSPHPSLSSSAQVLLLGAPPRAGSGGGSGGEHHLPHLPGTCGGQKVLQHHGVPSVQTRLVPQGLHPGRSRSLAPGARQALSSTRASLTLLTFLLQGQAVHAGISCFQCPLCRDKNLFLLEMLVMGIRIPFRLVSFCPAHKTRQGSASAVPCQGLPQQSWPSAVPCLRASASRRSWKQGRGGTARMPCVRLMPGQQGLIRFPSSIRRPSWENSHAYAGLSERHSRCDASECLCPGGREHAEEEGHEPVCFPRPWQLLLCCSCAAEGTHRRCSYSRNSTARWECDGCAGLGTGKRQSTWVSLGWGQGPGKAWQRMPRVGLAELLCSSRPSAAHRPNGHKNKTLY</sequence>
<gene>
    <name evidence="3" type="ORF">QYF61_015566</name>
</gene>
<dbReference type="AlphaFoldDB" id="A0AAN7MSD4"/>
<evidence type="ECO:0000256" key="1">
    <source>
        <dbReference type="SAM" id="MobiDB-lite"/>
    </source>
</evidence>
<evidence type="ECO:0000259" key="2">
    <source>
        <dbReference type="Pfam" id="PF26054"/>
    </source>
</evidence>
<keyword evidence="4" id="KW-1185">Reference proteome</keyword>
<dbReference type="InterPro" id="IPR051188">
    <property type="entry name" value="PHD-type_Zinc_Finger"/>
</dbReference>